<organism evidence="3 4">
    <name type="scientific">Proteus phage PmP19</name>
    <dbReference type="NCBI Taxonomy" id="2759188"/>
    <lineage>
        <taxon>Viruses</taxon>
        <taxon>Duplodnaviria</taxon>
        <taxon>Heunggongvirae</taxon>
        <taxon>Uroviricota</taxon>
        <taxon>Caudoviricetes</taxon>
        <taxon>Autographivirales</taxon>
        <taxon>Autosignataviridae</taxon>
        <taxon>Molineuxvirinae</taxon>
        <taxon>Gansuvirus</taxon>
        <taxon>Gansuvirus PmP19</taxon>
    </lineage>
</organism>
<evidence type="ECO:0000259" key="2">
    <source>
        <dbReference type="Pfam" id="PF22530"/>
    </source>
</evidence>
<dbReference type="Gene3D" id="3.40.50.300">
    <property type="entry name" value="P-loop containing nucleotide triphosphate hydrolases"/>
    <property type="match status" value="1"/>
</dbReference>
<protein>
    <submittedName>
        <fullName evidence="3">Terminase large subunit</fullName>
    </submittedName>
</protein>
<dbReference type="SUPFAM" id="SSF52540">
    <property type="entry name" value="P-loop containing nucleoside triphosphate hydrolases"/>
    <property type="match status" value="1"/>
</dbReference>
<evidence type="ECO:0000256" key="1">
    <source>
        <dbReference type="SAM" id="MobiDB-lite"/>
    </source>
</evidence>
<dbReference type="Gene3D" id="3.30.420.240">
    <property type="match status" value="1"/>
</dbReference>
<evidence type="ECO:0000313" key="4">
    <source>
        <dbReference type="Proteomes" id="UP000594665"/>
    </source>
</evidence>
<keyword evidence="4" id="KW-1185">Reference proteome</keyword>
<dbReference type="InterPro" id="IPR047987">
    <property type="entry name" value="Gp19-like_virus"/>
</dbReference>
<evidence type="ECO:0000313" key="3">
    <source>
        <dbReference type="EMBL" id="QPI15916.1"/>
    </source>
</evidence>
<proteinExistence type="predicted"/>
<sequence length="632" mass="72136">MARNRESQADALARWEALRELQETFPYTVHGLLSFAQVVINTLITGNPDLNRVQADILKFLFSGKKYRMVEAQRGQAKTTIAAIYAVFRIIHEPHKRIMIVSQTAKRAEEIAGWVIKIFRGLDFLEFMLPDIYAGDKASIKGFEVHYTLRGSDKSPSVACYSIEAGMQGARADIILADDVESLQNSRTAAGRALLEDLTKEFESINQYGDIIYLGTPQSVNSIYNNLPARGYQIRIWPGRYPTLEQEACYGDFLAPMIIQDMMEDPGLRLGYGMDGMQGAPTCPEMYDDEKLIEKEISQGTAKFQLQFMLNTRLMDADRYPLRLNNLIFMSFGTDVVPEMPTWSNDSINMISDAPRFGNKPTDYLYRPVARTYEWKPITRRIAYIDPAGGGKNGDETGVAIVFLLGTFVYVYKVFGVPGGYQAQHLQRIVDECKLAGVKEVFIEKNFGHGAFEAVIKPYFERDWPVSLEEDYATGQKETRIIETLEPLFTSHRVIFNADMIRQDIQSIQHYPLEIRMSYSLFAQISNITLEKGCLRHDDRLDALYGAIRQLTSQIDYDEATRINRVRAKEMRDYLDMMNDPRKRREYFTGQDHGSMRSGHNVSGFQMARTNGTGRNYSPRRNTISARISKTW</sequence>
<feature type="domain" description="Terminase large subunit ribonuclease H-like" evidence="2">
    <location>
        <begin position="385"/>
        <end position="494"/>
    </location>
</feature>
<dbReference type="NCBIfam" id="NF033889">
    <property type="entry name" value="termin_lrg_T7"/>
    <property type="match status" value="1"/>
</dbReference>
<dbReference type="Proteomes" id="UP000594665">
    <property type="component" value="Segment"/>
</dbReference>
<accession>A0A7S9ST90</accession>
<dbReference type="EMBL" id="MT680615">
    <property type="protein sequence ID" value="QPI15916.1"/>
    <property type="molecule type" value="Genomic_DNA"/>
</dbReference>
<dbReference type="InterPro" id="IPR054762">
    <property type="entry name" value="Gp19_RNaseH-like"/>
</dbReference>
<gene>
    <name evidence="3" type="ORF">PmP19_10</name>
</gene>
<feature type="region of interest" description="Disordered" evidence="1">
    <location>
        <begin position="610"/>
        <end position="632"/>
    </location>
</feature>
<name>A0A7S9ST90_9CAUD</name>
<dbReference type="Pfam" id="PF22530">
    <property type="entry name" value="Terminase-T7_RNaseH-like"/>
    <property type="match status" value="1"/>
</dbReference>
<dbReference type="InterPro" id="IPR027417">
    <property type="entry name" value="P-loop_NTPase"/>
</dbReference>
<reference evidence="3 4" key="1">
    <citation type="submission" date="2020-06" db="EMBL/GenBank/DDBJ databases">
        <title>Morphologic and genomic characterization of Proteus mirabilis lytic bacteriophage PmP19.</title>
        <authorList>
            <person name="Han S."/>
        </authorList>
    </citation>
    <scope>NUCLEOTIDE SEQUENCE [LARGE SCALE GENOMIC DNA]</scope>
</reference>